<evidence type="ECO:0008006" key="4">
    <source>
        <dbReference type="Google" id="ProtNLM"/>
    </source>
</evidence>
<evidence type="ECO:0000313" key="3">
    <source>
        <dbReference type="Proteomes" id="UP000789595"/>
    </source>
</evidence>
<feature type="transmembrane region" description="Helical" evidence="1">
    <location>
        <begin position="12"/>
        <end position="32"/>
    </location>
</feature>
<accession>A0A8J2SEJ2</accession>
<comment type="caution">
    <text evidence="2">The sequence shown here is derived from an EMBL/GenBank/DDBJ whole genome shotgun (WGS) entry which is preliminary data.</text>
</comment>
<feature type="transmembrane region" description="Helical" evidence="1">
    <location>
        <begin position="216"/>
        <end position="233"/>
    </location>
</feature>
<dbReference type="EMBL" id="CAKKNE010000001">
    <property type="protein sequence ID" value="CAH0366179.1"/>
    <property type="molecule type" value="Genomic_DNA"/>
</dbReference>
<keyword evidence="1" id="KW-1133">Transmembrane helix</keyword>
<reference evidence="2" key="1">
    <citation type="submission" date="2021-11" db="EMBL/GenBank/DDBJ databases">
        <authorList>
            <consortium name="Genoscope - CEA"/>
            <person name="William W."/>
        </authorList>
    </citation>
    <scope>NUCLEOTIDE SEQUENCE</scope>
</reference>
<dbReference type="Proteomes" id="UP000789595">
    <property type="component" value="Unassembled WGS sequence"/>
</dbReference>
<keyword evidence="1" id="KW-0472">Membrane</keyword>
<feature type="transmembrane region" description="Helical" evidence="1">
    <location>
        <begin position="75"/>
        <end position="101"/>
    </location>
</feature>
<protein>
    <recommendedName>
        <fullName evidence="4">TLC domain-containing protein</fullName>
    </recommendedName>
</protein>
<name>A0A8J2SEJ2_9STRA</name>
<feature type="transmembrane region" description="Helical" evidence="1">
    <location>
        <begin position="148"/>
        <end position="166"/>
    </location>
</feature>
<sequence>MPSLIARLATAEASLGIQLALLVLHALLWHVITTWAAKRIAPWCQAQPWIERFRARAGATLRRGYGIQFKDEDDMFALVTLVAAILCVHLTGGLLCVPALLAKRPSSLVVALAAHGSLVEAGWELSDVFIRVTGVLGMRGPRGRAENPHGLVLLLLCHHAVAVTMVVPMNANAMLRTDRDYHELSFLLQAAAFVAGFSQLYGFTLDCDTEQGLRRMRLSVFFSWFSAVWSRGYRYLIVAWRLWRRVCATQSTTMALGGAVGLAGMTLFNLAINIDTTRKLVKFINVRSNAGAQDVFDGASKKTR</sequence>
<dbReference type="AlphaFoldDB" id="A0A8J2SEJ2"/>
<proteinExistence type="predicted"/>
<evidence type="ECO:0000256" key="1">
    <source>
        <dbReference type="SAM" id="Phobius"/>
    </source>
</evidence>
<evidence type="ECO:0000313" key="2">
    <source>
        <dbReference type="EMBL" id="CAH0366179.1"/>
    </source>
</evidence>
<keyword evidence="1" id="KW-0812">Transmembrane</keyword>
<gene>
    <name evidence="2" type="ORF">PECAL_1P26560</name>
</gene>
<feature type="transmembrane region" description="Helical" evidence="1">
    <location>
        <begin position="186"/>
        <end position="204"/>
    </location>
</feature>
<organism evidence="2 3">
    <name type="scientific">Pelagomonas calceolata</name>
    <dbReference type="NCBI Taxonomy" id="35677"/>
    <lineage>
        <taxon>Eukaryota</taxon>
        <taxon>Sar</taxon>
        <taxon>Stramenopiles</taxon>
        <taxon>Ochrophyta</taxon>
        <taxon>Pelagophyceae</taxon>
        <taxon>Pelagomonadales</taxon>
        <taxon>Pelagomonadaceae</taxon>
        <taxon>Pelagomonas</taxon>
    </lineage>
</organism>
<keyword evidence="3" id="KW-1185">Reference proteome</keyword>
<feature type="transmembrane region" description="Helical" evidence="1">
    <location>
        <begin position="253"/>
        <end position="272"/>
    </location>
</feature>